<keyword evidence="2" id="KW-0614">Plasmid</keyword>
<evidence type="ECO:0000313" key="3">
    <source>
        <dbReference type="Proteomes" id="UP000194440"/>
    </source>
</evidence>
<name>A0A240UJ99_9BURK</name>
<dbReference type="Proteomes" id="UP000194440">
    <property type="component" value="Plasmid pACP4.4"/>
</dbReference>
<protein>
    <submittedName>
        <fullName evidence="2">Uncharacterized protein</fullName>
    </submittedName>
</protein>
<dbReference type="AlphaFoldDB" id="A0A240UJ99"/>
<reference evidence="2" key="1">
    <citation type="submission" date="2017-05" db="EMBL/GenBank/DDBJ databases">
        <title>Polyphasic characterization of four soil-derived phenanthrene-degrading Acidovorax strains and proposal of Acidovorax phenanthrenivorans sp. nov.</title>
        <authorList>
            <person name="Singleton D."/>
            <person name="Lee J."/>
            <person name="Dickey A.N."/>
            <person name="Stroud A."/>
            <person name="Scholl E.H."/>
            <person name="Wright F.A."/>
            <person name="Aitken M.D."/>
        </authorList>
    </citation>
    <scope>NUCLEOTIDE SEQUENCE</scope>
    <source>
        <strain evidence="2">P4</strain>
        <plasmid evidence="2">pACP4.4</plasmid>
    </source>
</reference>
<evidence type="ECO:0000313" key="2">
    <source>
        <dbReference type="EMBL" id="ART61577.1"/>
    </source>
</evidence>
<dbReference type="RefSeq" id="WP_009242133.1">
    <property type="nucleotide sequence ID" value="NZ_CP021365.1"/>
</dbReference>
<keyword evidence="1" id="KW-1133">Transmembrane helix</keyword>
<organism evidence="2 3">
    <name type="scientific">Acidovorax carolinensis</name>
    <dbReference type="NCBI Taxonomy" id="553814"/>
    <lineage>
        <taxon>Bacteria</taxon>
        <taxon>Pseudomonadati</taxon>
        <taxon>Pseudomonadota</taxon>
        <taxon>Betaproteobacteria</taxon>
        <taxon>Burkholderiales</taxon>
        <taxon>Comamonadaceae</taxon>
        <taxon>Acidovorax</taxon>
    </lineage>
</organism>
<keyword evidence="1" id="KW-0812">Transmembrane</keyword>
<keyword evidence="3" id="KW-1185">Reference proteome</keyword>
<accession>A0A240UJ99</accession>
<sequence>MDNLPMDALLTQIWQMVSPYVGGAWAALQRIFAETPTPLLIGIVVGLLLARVLRGVLIVAGLAAVVFVAVRVFGIAVPGLG</sequence>
<dbReference type="EMBL" id="CP021370">
    <property type="protein sequence ID" value="ART61577.1"/>
    <property type="molecule type" value="Genomic_DNA"/>
</dbReference>
<geneLocation type="plasmid" evidence="2 3">
    <name>pACP4.4</name>
</geneLocation>
<proteinExistence type="predicted"/>
<evidence type="ECO:0000256" key="1">
    <source>
        <dbReference type="SAM" id="Phobius"/>
    </source>
</evidence>
<feature type="transmembrane region" description="Helical" evidence="1">
    <location>
        <begin position="31"/>
        <end position="49"/>
    </location>
</feature>
<keyword evidence="1" id="KW-0472">Membrane</keyword>
<dbReference type="OrthoDB" id="8913423at2"/>
<dbReference type="KEGG" id="acip:CBP36_21690"/>
<gene>
    <name evidence="2" type="ORF">CBP36_21690</name>
</gene>
<dbReference type="GeneID" id="61391632"/>
<feature type="transmembrane region" description="Helical" evidence="1">
    <location>
        <begin position="56"/>
        <end position="77"/>
    </location>
</feature>